<dbReference type="GO" id="GO:0008194">
    <property type="term" value="F:UDP-glycosyltransferase activity"/>
    <property type="evidence" value="ECO:0007669"/>
    <property type="project" value="InterPro"/>
</dbReference>
<dbReference type="InterPro" id="IPR002213">
    <property type="entry name" value="UDP_glucos_trans"/>
</dbReference>
<name>A0A5J6GQD2_STRKN</name>
<evidence type="ECO:0000256" key="4">
    <source>
        <dbReference type="ARBA" id="ARBA00023194"/>
    </source>
</evidence>
<evidence type="ECO:0000256" key="1">
    <source>
        <dbReference type="ARBA" id="ARBA00006962"/>
    </source>
</evidence>
<feature type="domain" description="Erythromycin biosynthesis protein CIII-like C-terminal" evidence="5">
    <location>
        <begin position="284"/>
        <end position="429"/>
    </location>
</feature>
<dbReference type="InterPro" id="IPR050426">
    <property type="entry name" value="Glycosyltransferase_28"/>
</dbReference>
<dbReference type="SUPFAM" id="SSF53756">
    <property type="entry name" value="UDP-Glycosyltransferase/glycogen phosphorylase"/>
    <property type="match status" value="1"/>
</dbReference>
<dbReference type="PANTHER" id="PTHR48050:SF13">
    <property type="entry name" value="STEROL 3-BETA-GLUCOSYLTRANSFERASE UGT80A2"/>
    <property type="match status" value="1"/>
</dbReference>
<dbReference type="AlphaFoldDB" id="A0A5J6GQD2"/>
<reference evidence="7 8" key="1">
    <citation type="submission" date="2017-09" db="EMBL/GenBank/DDBJ databases">
        <authorList>
            <person name="Lee N."/>
            <person name="Cho B.-K."/>
        </authorList>
    </citation>
    <scope>NUCLEOTIDE SEQUENCE [LARGE SCALE GENOMIC DNA]</scope>
    <source>
        <strain evidence="7 8">ATCC 12853</strain>
    </source>
</reference>
<dbReference type="Pfam" id="PF21036">
    <property type="entry name" value="EryCIII-like_N"/>
    <property type="match status" value="1"/>
</dbReference>
<evidence type="ECO:0000313" key="8">
    <source>
        <dbReference type="Proteomes" id="UP000325529"/>
    </source>
</evidence>
<dbReference type="PANTHER" id="PTHR48050">
    <property type="entry name" value="STEROL 3-BETA-GLUCOSYLTRANSFERASE"/>
    <property type="match status" value="1"/>
</dbReference>
<dbReference type="Proteomes" id="UP000325529">
    <property type="component" value="Chromosome"/>
</dbReference>
<sequence>MRVLFTTLAAATHVHTQVPLAWALRAAGHEVRMTSQPDAVEHIRRAGLTAVPVGAPLAQEALVQELDERRADALESGMDGPETLDYLALTDISETRPERMTYPDMHAKQLMLAQGAFPSQSDPGMIDDLVRFARWWRPDLVVWDTMTFAGPVAAMACGAAHARLLFGLDLIGWLRLHYREALAARHPLLRDDPLADWLGWTLDTYDCAFSEEALVGQWTLDPMPTSLALPVPGPRVPVRYVPYNGPSVIPPWVHERPAKPRVCVTLGVSQQEVFGAHRASVGDILTAVAELDVEVIATLDEDQVGSLGVELPPNVRAVGFVPLDALLPSCAVVISHAGAGTMHTALHHGVPQVLVPDPLWDAARKAERLVAAGAGLAVADPRCFTADELRALVRRVLEEPSFAAGTARIRAETLATPAPADIVPGLERLSAEFRR</sequence>
<dbReference type="OrthoDB" id="3863369at2"/>
<keyword evidence="8" id="KW-1185">Reference proteome</keyword>
<feature type="domain" description="Erythromycin biosynthesis protein CIII-like N-terminal" evidence="6">
    <location>
        <begin position="22"/>
        <end position="267"/>
    </location>
</feature>
<evidence type="ECO:0000259" key="5">
    <source>
        <dbReference type="Pfam" id="PF06722"/>
    </source>
</evidence>
<dbReference type="FunFam" id="3.40.50.2000:FF:000072">
    <property type="entry name" value="Glycosyl transferase"/>
    <property type="match status" value="1"/>
</dbReference>
<dbReference type="GO" id="GO:0016758">
    <property type="term" value="F:hexosyltransferase activity"/>
    <property type="evidence" value="ECO:0007669"/>
    <property type="project" value="UniProtKB-ARBA"/>
</dbReference>
<dbReference type="NCBIfam" id="TIGR04516">
    <property type="entry name" value="glycosyl_450act"/>
    <property type="match status" value="1"/>
</dbReference>
<dbReference type="InterPro" id="IPR010610">
    <property type="entry name" value="EryCIII-like_C"/>
</dbReference>
<dbReference type="InterPro" id="IPR048284">
    <property type="entry name" value="EryCIII-like_N"/>
</dbReference>
<evidence type="ECO:0000313" key="7">
    <source>
        <dbReference type="EMBL" id="QEU96255.1"/>
    </source>
</evidence>
<gene>
    <name evidence="7" type="ORF">CP970_39740</name>
</gene>
<dbReference type="InterPro" id="IPR030953">
    <property type="entry name" value="Glycosyl_450act"/>
</dbReference>
<keyword evidence="4" id="KW-0045">Antibiotic biosynthesis</keyword>
<dbReference type="Pfam" id="PF06722">
    <property type="entry name" value="EryCIII-like_C"/>
    <property type="match status" value="1"/>
</dbReference>
<dbReference type="RefSeq" id="WP_055547667.1">
    <property type="nucleotide sequence ID" value="NZ_CP023699.1"/>
</dbReference>
<dbReference type="Gene3D" id="3.40.50.2000">
    <property type="entry name" value="Glycogen Phosphorylase B"/>
    <property type="match status" value="2"/>
</dbReference>
<dbReference type="CDD" id="cd03784">
    <property type="entry name" value="GT1_Gtf-like"/>
    <property type="match status" value="1"/>
</dbReference>
<dbReference type="EMBL" id="CP023699">
    <property type="protein sequence ID" value="QEU96255.1"/>
    <property type="molecule type" value="Genomic_DNA"/>
</dbReference>
<protein>
    <submittedName>
        <fullName evidence="7">Activator-dependent family glycosyltransferase</fullName>
    </submittedName>
</protein>
<organism evidence="7 8">
    <name type="scientific">Streptomyces kanamyceticus</name>
    <dbReference type="NCBI Taxonomy" id="1967"/>
    <lineage>
        <taxon>Bacteria</taxon>
        <taxon>Bacillati</taxon>
        <taxon>Actinomycetota</taxon>
        <taxon>Actinomycetes</taxon>
        <taxon>Kitasatosporales</taxon>
        <taxon>Streptomycetaceae</taxon>
        <taxon>Streptomyces</taxon>
    </lineage>
</organism>
<dbReference type="GO" id="GO:0017000">
    <property type="term" value="P:antibiotic biosynthetic process"/>
    <property type="evidence" value="ECO:0007669"/>
    <property type="project" value="UniProtKB-KW"/>
</dbReference>
<evidence type="ECO:0000259" key="6">
    <source>
        <dbReference type="Pfam" id="PF21036"/>
    </source>
</evidence>
<keyword evidence="2" id="KW-0328">Glycosyltransferase</keyword>
<comment type="similarity">
    <text evidence="1">Belongs to the glycosyltransferase 28 family.</text>
</comment>
<proteinExistence type="inferred from homology"/>
<keyword evidence="3 7" id="KW-0808">Transferase</keyword>
<dbReference type="KEGG" id="ska:CP970_39740"/>
<evidence type="ECO:0000256" key="3">
    <source>
        <dbReference type="ARBA" id="ARBA00022679"/>
    </source>
</evidence>
<evidence type="ECO:0000256" key="2">
    <source>
        <dbReference type="ARBA" id="ARBA00022676"/>
    </source>
</evidence>
<accession>A0A5J6GQD2</accession>